<accession>A0A2P6REX0</accession>
<dbReference type="GO" id="GO:0016491">
    <property type="term" value="F:oxidoreductase activity"/>
    <property type="evidence" value="ECO:0007669"/>
    <property type="project" value="UniProtKB-KW"/>
</dbReference>
<evidence type="ECO:0000313" key="2">
    <source>
        <dbReference type="EMBL" id="PRQ44978.1"/>
    </source>
</evidence>
<dbReference type="EMBL" id="PDCK01000041">
    <property type="protein sequence ID" value="PRQ44978.1"/>
    <property type="molecule type" value="Genomic_DNA"/>
</dbReference>
<dbReference type="Proteomes" id="UP000238479">
    <property type="component" value="Chromosome 3"/>
</dbReference>
<gene>
    <name evidence="2" type="ORF">RchiOBHm_Chr3g0485141</name>
</gene>
<evidence type="ECO:0000313" key="3">
    <source>
        <dbReference type="Proteomes" id="UP000238479"/>
    </source>
</evidence>
<keyword evidence="1" id="KW-0732">Signal</keyword>
<proteinExistence type="predicted"/>
<protein>
    <submittedName>
        <fullName evidence="2">Putative oxidoreductase</fullName>
        <ecNumber evidence="2">1.6.-.-</ecNumber>
    </submittedName>
</protein>
<dbReference type="Gramene" id="PRQ44978">
    <property type="protein sequence ID" value="PRQ44978"/>
    <property type="gene ID" value="RchiOBHm_Chr3g0485141"/>
</dbReference>
<keyword evidence="3" id="KW-1185">Reference proteome</keyword>
<comment type="caution">
    <text evidence="2">The sequence shown here is derived from an EMBL/GenBank/DDBJ whole genome shotgun (WGS) entry which is preliminary data.</text>
</comment>
<feature type="chain" id="PRO_5015138918" evidence="1">
    <location>
        <begin position="17"/>
        <end position="192"/>
    </location>
</feature>
<reference evidence="2 3" key="1">
    <citation type="journal article" date="2018" name="Nat. Genet.">
        <title>The Rosa genome provides new insights in the design of modern roses.</title>
        <authorList>
            <person name="Bendahmane M."/>
        </authorList>
    </citation>
    <scope>NUCLEOTIDE SEQUENCE [LARGE SCALE GENOMIC DNA]</scope>
    <source>
        <strain evidence="3">cv. Old Blush</strain>
    </source>
</reference>
<evidence type="ECO:0000256" key="1">
    <source>
        <dbReference type="SAM" id="SignalP"/>
    </source>
</evidence>
<organism evidence="2 3">
    <name type="scientific">Rosa chinensis</name>
    <name type="common">China rose</name>
    <dbReference type="NCBI Taxonomy" id="74649"/>
    <lineage>
        <taxon>Eukaryota</taxon>
        <taxon>Viridiplantae</taxon>
        <taxon>Streptophyta</taxon>
        <taxon>Embryophyta</taxon>
        <taxon>Tracheophyta</taxon>
        <taxon>Spermatophyta</taxon>
        <taxon>Magnoliopsida</taxon>
        <taxon>eudicotyledons</taxon>
        <taxon>Gunneridae</taxon>
        <taxon>Pentapetalae</taxon>
        <taxon>rosids</taxon>
        <taxon>fabids</taxon>
        <taxon>Rosales</taxon>
        <taxon>Rosaceae</taxon>
        <taxon>Rosoideae</taxon>
        <taxon>Rosoideae incertae sedis</taxon>
        <taxon>Rosa</taxon>
    </lineage>
</organism>
<dbReference type="AlphaFoldDB" id="A0A2P6REX0"/>
<dbReference type="EC" id="1.6.-.-" evidence="2"/>
<sequence>MALFIASLFSFHFGSSLRLFQFRLFSSITQAHCTRSDTNQGHQTLPYGCRRHQRYQLHHLVMGSSTPSTIGYGFRPFSADALVEYRPDKIRRVYGFPNEHLRTKEQEIAKEWKVVSSLSFLFVSGFRCRSGHLGLQGAGSRLQEGQEHRAQRPEQDQCSDCTLLLLHTPQIQSFFLFRSLFVSVYIYRFLSL</sequence>
<name>A0A2P6REX0_ROSCH</name>
<keyword evidence="2" id="KW-0560">Oxidoreductase</keyword>
<feature type="signal peptide" evidence="1">
    <location>
        <begin position="1"/>
        <end position="16"/>
    </location>
</feature>